<feature type="domain" description="DUF2314" evidence="1">
    <location>
        <begin position="60"/>
        <end position="171"/>
    </location>
</feature>
<proteinExistence type="predicted"/>
<evidence type="ECO:0000313" key="3">
    <source>
        <dbReference type="EMBL" id="GLS66460.1"/>
    </source>
</evidence>
<accession>A0A512J7B7</accession>
<dbReference type="Pfam" id="PF10077">
    <property type="entry name" value="DUF2314"/>
    <property type="match status" value="1"/>
</dbReference>
<gene>
    <name evidence="3" type="ORF">GCM10007888_48430</name>
    <name evidence="2" type="ORF">MOX02_38710</name>
</gene>
<dbReference type="InterPro" id="IPR018756">
    <property type="entry name" value="DUF2314"/>
</dbReference>
<keyword evidence="5" id="KW-1185">Reference proteome</keyword>
<dbReference type="AlphaFoldDB" id="A0A512J7B7"/>
<reference evidence="2 4" key="3">
    <citation type="submission" date="2019-07" db="EMBL/GenBank/DDBJ databases">
        <title>Whole genome shotgun sequence of Methylobacterium oxalidis NBRC 107715.</title>
        <authorList>
            <person name="Hosoyama A."/>
            <person name="Uohara A."/>
            <person name="Ohji S."/>
            <person name="Ichikawa N."/>
        </authorList>
    </citation>
    <scope>NUCLEOTIDE SEQUENCE [LARGE SCALE GENOMIC DNA]</scope>
    <source>
        <strain evidence="2 4">NBRC 107715</strain>
    </source>
</reference>
<organism evidence="2 4">
    <name type="scientific">Methylobacterium oxalidis</name>
    <dbReference type="NCBI Taxonomy" id="944322"/>
    <lineage>
        <taxon>Bacteria</taxon>
        <taxon>Pseudomonadati</taxon>
        <taxon>Pseudomonadota</taxon>
        <taxon>Alphaproteobacteria</taxon>
        <taxon>Hyphomicrobiales</taxon>
        <taxon>Methylobacteriaceae</taxon>
        <taxon>Methylobacterium</taxon>
    </lineage>
</organism>
<dbReference type="Proteomes" id="UP001156856">
    <property type="component" value="Unassembled WGS sequence"/>
</dbReference>
<dbReference type="OrthoDB" id="8094032at2"/>
<evidence type="ECO:0000259" key="1">
    <source>
        <dbReference type="Pfam" id="PF10077"/>
    </source>
</evidence>
<dbReference type="Proteomes" id="UP000321960">
    <property type="component" value="Unassembled WGS sequence"/>
</dbReference>
<evidence type="ECO:0000313" key="2">
    <source>
        <dbReference type="EMBL" id="GEP05833.1"/>
    </source>
</evidence>
<reference evidence="3" key="1">
    <citation type="journal article" date="2014" name="Int. J. Syst. Evol. Microbiol.">
        <title>Complete genome of a new Firmicutes species belonging to the dominant human colonic microbiota ('Ruminococcus bicirculans') reveals two chromosomes and a selective capacity to utilize plant glucans.</title>
        <authorList>
            <consortium name="NISC Comparative Sequencing Program"/>
            <person name="Wegmann U."/>
            <person name="Louis P."/>
            <person name="Goesmann A."/>
            <person name="Henrissat B."/>
            <person name="Duncan S.H."/>
            <person name="Flint H.J."/>
        </authorList>
    </citation>
    <scope>NUCLEOTIDE SEQUENCE</scope>
    <source>
        <strain evidence="3">NBRC 107715</strain>
    </source>
</reference>
<sequence length="181" mass="19772">MQVADMRVLFIAAAAVAGVLVVKPFLGGTKPIAIPPAAAGQTEGAPRPVKENVVAYSTRDARMIAAKDRARETLPRFLALMNAKAPGTYSVKFPLAQNGATEHIWLQVDAYRDGRFHGRLANAPVNGDRYRMGDRLTVPSAQMEDWTVMDRDVVYGGYTARVALADMPQERATALAKRFRD</sequence>
<reference evidence="3" key="4">
    <citation type="submission" date="2023-01" db="EMBL/GenBank/DDBJ databases">
        <title>Draft genome sequence of Methylobacterium oxalidis strain NBRC 107715.</title>
        <authorList>
            <person name="Sun Q."/>
            <person name="Mori K."/>
        </authorList>
    </citation>
    <scope>NUCLEOTIDE SEQUENCE</scope>
    <source>
        <strain evidence="3">NBRC 107715</strain>
    </source>
</reference>
<reference evidence="5" key="2">
    <citation type="journal article" date="2019" name="Int. J. Syst. Evol. Microbiol.">
        <title>The Global Catalogue of Microorganisms (GCM) 10K type strain sequencing project: providing services to taxonomists for standard genome sequencing and annotation.</title>
        <authorList>
            <consortium name="The Broad Institute Genomics Platform"/>
            <consortium name="The Broad Institute Genome Sequencing Center for Infectious Disease"/>
            <person name="Wu L."/>
            <person name="Ma J."/>
        </authorList>
    </citation>
    <scope>NUCLEOTIDE SEQUENCE [LARGE SCALE GENOMIC DNA]</scope>
    <source>
        <strain evidence="5">NBRC 107715</strain>
    </source>
</reference>
<dbReference type="EMBL" id="BJZU01000081">
    <property type="protein sequence ID" value="GEP05833.1"/>
    <property type="molecule type" value="Genomic_DNA"/>
</dbReference>
<comment type="caution">
    <text evidence="2">The sequence shown here is derived from an EMBL/GenBank/DDBJ whole genome shotgun (WGS) entry which is preliminary data.</text>
</comment>
<evidence type="ECO:0000313" key="4">
    <source>
        <dbReference type="Proteomes" id="UP000321960"/>
    </source>
</evidence>
<name>A0A512J7B7_9HYPH</name>
<evidence type="ECO:0000313" key="5">
    <source>
        <dbReference type="Proteomes" id="UP001156856"/>
    </source>
</evidence>
<protein>
    <recommendedName>
        <fullName evidence="1">DUF2314 domain-containing protein</fullName>
    </recommendedName>
</protein>
<dbReference type="EMBL" id="BSPK01000105">
    <property type="protein sequence ID" value="GLS66460.1"/>
    <property type="molecule type" value="Genomic_DNA"/>
</dbReference>